<protein>
    <submittedName>
        <fullName evidence="1">Uncharacterized protein</fullName>
    </submittedName>
</protein>
<sequence>MNLCIQKRTDMKFIIHHNDLSFHFISVNYVYIRREIYTYNHYRFDAAGTFEGGRSVM</sequence>
<evidence type="ECO:0000313" key="1">
    <source>
        <dbReference type="EMBL" id="WNY24225.1"/>
    </source>
</evidence>
<gene>
    <name evidence="1" type="ORF">MmiHf6_15550</name>
</gene>
<dbReference type="EMBL" id="CP131059">
    <property type="protein sequence ID" value="WNY24225.1"/>
    <property type="molecule type" value="Genomic_DNA"/>
</dbReference>
<accession>A0AA96V2M0</accession>
<name>A0AA96V2M0_9EURY</name>
<evidence type="ECO:0000313" key="2">
    <source>
        <dbReference type="Proteomes" id="UP001302978"/>
    </source>
</evidence>
<dbReference type="Proteomes" id="UP001302978">
    <property type="component" value="Chromosome"/>
</dbReference>
<dbReference type="AlphaFoldDB" id="A0AA96V2M0"/>
<dbReference type="KEGG" id="mehf:MmiHf6_15550"/>
<organism evidence="1 2">
    <name type="scientific">Methanimicrococcus hongohii</name>
    <dbReference type="NCBI Taxonomy" id="3028295"/>
    <lineage>
        <taxon>Archaea</taxon>
        <taxon>Methanobacteriati</taxon>
        <taxon>Methanobacteriota</taxon>
        <taxon>Stenosarchaea group</taxon>
        <taxon>Methanomicrobia</taxon>
        <taxon>Methanosarcinales</taxon>
        <taxon>Methanosarcinaceae</taxon>
        <taxon>Methanimicrococcus</taxon>
    </lineage>
</organism>
<keyword evidence="2" id="KW-1185">Reference proteome</keyword>
<reference evidence="1 2" key="1">
    <citation type="submission" date="2023-07" db="EMBL/GenBank/DDBJ databases">
        <title>Closed genoem sequence of Methanomicrococcus sp. Hf6.</title>
        <authorList>
            <person name="Poehlein A."/>
            <person name="Protasov E."/>
            <person name="Platt K."/>
            <person name="Reeh H."/>
            <person name="Daniel R."/>
            <person name="Brune A."/>
        </authorList>
    </citation>
    <scope>NUCLEOTIDE SEQUENCE [LARGE SCALE GENOMIC DNA]</scope>
    <source>
        <strain evidence="1 2">Hf6</strain>
    </source>
</reference>
<proteinExistence type="predicted"/>